<keyword evidence="4" id="KW-1185">Reference proteome</keyword>
<name>A0ABX0Y4I2_9ACTN</name>
<sequence length="503" mass="53082">MTNQPHPTSGTRRVAFASLMYETNTFAPGPQGLDAFRASTYADGAEVLTVGQGLDSIAGALAVARANGVDVVPTTAAGAMSGPTVAAGVYPFLRDRLLAGLAPLRGQVDGIYLQLHGAMVAEDEPDVEGDLLSAVADLMGVPVAASFDLHCHFTARMAGATPLIAGYHTLPHVDMVSTGERAMRLLLAALDGARPVIAWRNVPMITSSEGQDTNHPPISEVMARLHEIKQEPGILDASLFMTQPWLDVPELGWTAVVVADGAGELAQRRADEIAQLVWDRRHRVLAPKLPIDEALVRAAVIPAGRGPVVIGDGADSVSAGSTGDGAEVLAALSRADLTARAQVIVTDAPAARRLAEAGIGSEVTLRLGGRLAPQFHTPVEVTGTVVTVTNGRYESLYPPVPVDLGTAVVLRVGRHLHVVVTERPASQLDYQLYLHVGLDPRDAAVVVTKSAGGYRAFFEPIAAECLDVATRGPSDSRIELMPFTRVPRPLYPLDPDVEWSLPG</sequence>
<proteinExistence type="predicted"/>
<gene>
    <name evidence="3" type="ORF">HC031_24915</name>
</gene>
<dbReference type="Pfam" id="PF07364">
    <property type="entry name" value="DUF1485"/>
    <property type="match status" value="1"/>
</dbReference>
<organism evidence="3 4">
    <name type="scientific">Planosporangium thailandense</name>
    <dbReference type="NCBI Taxonomy" id="765197"/>
    <lineage>
        <taxon>Bacteria</taxon>
        <taxon>Bacillati</taxon>
        <taxon>Actinomycetota</taxon>
        <taxon>Actinomycetes</taxon>
        <taxon>Micromonosporales</taxon>
        <taxon>Micromonosporaceae</taxon>
        <taxon>Planosporangium</taxon>
    </lineage>
</organism>
<reference evidence="3 4" key="1">
    <citation type="submission" date="2020-03" db="EMBL/GenBank/DDBJ databases">
        <title>WGS of the type strain of Planosporangium spp.</title>
        <authorList>
            <person name="Thawai C."/>
        </authorList>
    </citation>
    <scope>NUCLEOTIDE SEQUENCE [LARGE SCALE GENOMIC DNA]</scope>
    <source>
        <strain evidence="3 4">TBRC 5610</strain>
    </source>
</reference>
<feature type="domain" description="Microcystin LR degradation protein MlrC C-terminal" evidence="1">
    <location>
        <begin position="310"/>
        <end position="485"/>
    </location>
</feature>
<dbReference type="Pfam" id="PF07171">
    <property type="entry name" value="MlrC_C"/>
    <property type="match status" value="1"/>
</dbReference>
<dbReference type="InterPro" id="IPR015995">
    <property type="entry name" value="MlrC_N"/>
</dbReference>
<protein>
    <submittedName>
        <fullName evidence="3">M81 family metallopeptidase</fullName>
    </submittedName>
</protein>
<dbReference type="InterPro" id="IPR009197">
    <property type="entry name" value="MlrC"/>
</dbReference>
<dbReference type="RefSeq" id="WP_167927844.1">
    <property type="nucleotide sequence ID" value="NZ_JAATVY010000023.1"/>
</dbReference>
<dbReference type="Proteomes" id="UP000722989">
    <property type="component" value="Unassembled WGS sequence"/>
</dbReference>
<accession>A0ABX0Y4I2</accession>
<dbReference type="EMBL" id="JAATVY010000023">
    <property type="protein sequence ID" value="NJC72933.1"/>
    <property type="molecule type" value="Genomic_DNA"/>
</dbReference>
<dbReference type="InterPro" id="IPR010799">
    <property type="entry name" value="MlrC_C"/>
</dbReference>
<evidence type="ECO:0000313" key="4">
    <source>
        <dbReference type="Proteomes" id="UP000722989"/>
    </source>
</evidence>
<feature type="domain" description="Microcystin LR degradation protein MlrC N-terminal" evidence="2">
    <location>
        <begin position="13"/>
        <end position="298"/>
    </location>
</feature>
<evidence type="ECO:0000259" key="2">
    <source>
        <dbReference type="Pfam" id="PF07364"/>
    </source>
</evidence>
<dbReference type="PIRSF" id="PIRSF012702">
    <property type="entry name" value="UCP012702"/>
    <property type="match status" value="1"/>
</dbReference>
<evidence type="ECO:0000259" key="1">
    <source>
        <dbReference type="Pfam" id="PF07171"/>
    </source>
</evidence>
<evidence type="ECO:0000313" key="3">
    <source>
        <dbReference type="EMBL" id="NJC72933.1"/>
    </source>
</evidence>
<comment type="caution">
    <text evidence="3">The sequence shown here is derived from an EMBL/GenBank/DDBJ whole genome shotgun (WGS) entry which is preliminary data.</text>
</comment>